<protein>
    <submittedName>
        <fullName evidence="1">Uncharacterized protein</fullName>
    </submittedName>
</protein>
<dbReference type="AlphaFoldDB" id="A0A8S1J5D6"/>
<keyword evidence="2" id="KW-1185">Reference proteome</keyword>
<evidence type="ECO:0000313" key="1">
    <source>
        <dbReference type="EMBL" id="CAD7702615.1"/>
    </source>
</evidence>
<reference evidence="1" key="1">
    <citation type="submission" date="2020-12" db="EMBL/GenBank/DDBJ databases">
        <authorList>
            <person name="Iha C."/>
        </authorList>
    </citation>
    <scope>NUCLEOTIDE SEQUENCE</scope>
</reference>
<proteinExistence type="predicted"/>
<accession>A0A8S1J5D6</accession>
<comment type="caution">
    <text evidence="1">The sequence shown here is derived from an EMBL/GenBank/DDBJ whole genome shotgun (WGS) entry which is preliminary data.</text>
</comment>
<organism evidence="1 2">
    <name type="scientific">Ostreobium quekettii</name>
    <dbReference type="NCBI Taxonomy" id="121088"/>
    <lineage>
        <taxon>Eukaryota</taxon>
        <taxon>Viridiplantae</taxon>
        <taxon>Chlorophyta</taxon>
        <taxon>core chlorophytes</taxon>
        <taxon>Ulvophyceae</taxon>
        <taxon>TCBD clade</taxon>
        <taxon>Bryopsidales</taxon>
        <taxon>Ostreobineae</taxon>
        <taxon>Ostreobiaceae</taxon>
        <taxon>Ostreobium</taxon>
    </lineage>
</organism>
<dbReference type="EMBL" id="CAJHUC010001891">
    <property type="protein sequence ID" value="CAD7702615.1"/>
    <property type="molecule type" value="Genomic_DNA"/>
</dbReference>
<dbReference type="Proteomes" id="UP000708148">
    <property type="component" value="Unassembled WGS sequence"/>
</dbReference>
<sequence>MHVVQSAGHDGWLLSLHCHQSNSFYPWLLFFMQTSFSKTLHLGCVVALCNKQMFSASVPQALGSQDMKSPGKATVARAGRHRGAGFLRVCSTPIALLRQRRDS</sequence>
<gene>
    <name evidence="1" type="ORF">OSTQU699_LOCUS7972</name>
</gene>
<evidence type="ECO:0000313" key="2">
    <source>
        <dbReference type="Proteomes" id="UP000708148"/>
    </source>
</evidence>
<name>A0A8S1J5D6_9CHLO</name>